<accession>A0A8S4F8J1</accession>
<keyword evidence="6" id="KW-0378">Hydrolase</keyword>
<evidence type="ECO:0000256" key="4">
    <source>
        <dbReference type="ARBA" id="ARBA00022722"/>
    </source>
</evidence>
<gene>
    <name evidence="9" type="ORF">PLXY2_LOCUS8184</name>
</gene>
<dbReference type="PANTHER" id="PTHR22930">
    <property type="match status" value="1"/>
</dbReference>
<dbReference type="PANTHER" id="PTHR22930:SF269">
    <property type="entry name" value="NUCLEASE HARBI1-LIKE PROTEIN"/>
    <property type="match status" value="1"/>
</dbReference>
<dbReference type="InterPro" id="IPR045249">
    <property type="entry name" value="HARBI1-like"/>
</dbReference>
<organism evidence="9 10">
    <name type="scientific">Plutella xylostella</name>
    <name type="common">Diamondback moth</name>
    <name type="synonym">Plutella maculipennis</name>
    <dbReference type="NCBI Taxonomy" id="51655"/>
    <lineage>
        <taxon>Eukaryota</taxon>
        <taxon>Metazoa</taxon>
        <taxon>Ecdysozoa</taxon>
        <taxon>Arthropoda</taxon>
        <taxon>Hexapoda</taxon>
        <taxon>Insecta</taxon>
        <taxon>Pterygota</taxon>
        <taxon>Neoptera</taxon>
        <taxon>Endopterygota</taxon>
        <taxon>Lepidoptera</taxon>
        <taxon>Glossata</taxon>
        <taxon>Ditrysia</taxon>
        <taxon>Yponomeutoidea</taxon>
        <taxon>Plutellidae</taxon>
        <taxon>Plutella</taxon>
    </lineage>
</organism>
<evidence type="ECO:0000256" key="7">
    <source>
        <dbReference type="ARBA" id="ARBA00023242"/>
    </source>
</evidence>
<evidence type="ECO:0000313" key="9">
    <source>
        <dbReference type="EMBL" id="CAG9124613.1"/>
    </source>
</evidence>
<keyword evidence="4" id="KW-0540">Nuclease</keyword>
<name>A0A8S4F8J1_PLUXY</name>
<dbReference type="EMBL" id="CAJHNJ030000030">
    <property type="protein sequence ID" value="CAG9124613.1"/>
    <property type="molecule type" value="Genomic_DNA"/>
</dbReference>
<keyword evidence="10" id="KW-1185">Reference proteome</keyword>
<evidence type="ECO:0000259" key="8">
    <source>
        <dbReference type="Pfam" id="PF13359"/>
    </source>
</evidence>
<proteinExistence type="inferred from homology"/>
<dbReference type="GO" id="GO:0004518">
    <property type="term" value="F:nuclease activity"/>
    <property type="evidence" value="ECO:0007669"/>
    <property type="project" value="UniProtKB-KW"/>
</dbReference>
<keyword evidence="7" id="KW-0539">Nucleus</keyword>
<comment type="subcellular location">
    <subcellularLocation>
        <location evidence="2">Nucleus</location>
    </subcellularLocation>
</comment>
<dbReference type="GO" id="GO:0046872">
    <property type="term" value="F:metal ion binding"/>
    <property type="evidence" value="ECO:0007669"/>
    <property type="project" value="UniProtKB-KW"/>
</dbReference>
<comment type="caution">
    <text evidence="9">The sequence shown here is derived from an EMBL/GenBank/DDBJ whole genome shotgun (WGS) entry which is preliminary data.</text>
</comment>
<protein>
    <submittedName>
        <fullName evidence="9">(diamondback moth) hypothetical protein</fullName>
    </submittedName>
</protein>
<evidence type="ECO:0000256" key="6">
    <source>
        <dbReference type="ARBA" id="ARBA00022801"/>
    </source>
</evidence>
<dbReference type="InterPro" id="IPR027806">
    <property type="entry name" value="HARBI1_dom"/>
</dbReference>
<comment type="cofactor">
    <cofactor evidence="1">
        <name>a divalent metal cation</name>
        <dbReference type="ChEBI" id="CHEBI:60240"/>
    </cofactor>
</comment>
<comment type="similarity">
    <text evidence="3">Belongs to the HARBI1 family.</text>
</comment>
<feature type="domain" description="DDE Tnp4" evidence="8">
    <location>
        <begin position="140"/>
        <end position="306"/>
    </location>
</feature>
<evidence type="ECO:0000313" key="10">
    <source>
        <dbReference type="Proteomes" id="UP000653454"/>
    </source>
</evidence>
<sequence>MNQESVRSSTFEKLFKKLKNDEKMFFNYFRMSIESFEKLLNLLENSSLPKCNTNMRKCITTKMKLATCLRFLITGSIFKSLGYSYRMGFSTVRSIVHETCQVIWNVLRPSIMPKPTREKWTRIAMEFDEKWNFPNCIGAIDGKHFRIRAPRNSGSIYMNYKKFFSIVLLAVVDANYKFVIADVGSYGRNSDGGIMQNSIFGKKLTSNALNVPPKKRLPRTDLELPYVFIADEAFPLTTNIMRPFSSDRLTDEEQKRVFNYRLSRARRFIECTFGIFANKWRIFHRPLNVDVEFAVDIIKAACVLHNYVKQRDGNKFEDTFEGLPNSIIETTQNVRRGGPMLTTVREEFANYFVSEEGKLDWQWNII</sequence>
<evidence type="ECO:0000256" key="2">
    <source>
        <dbReference type="ARBA" id="ARBA00004123"/>
    </source>
</evidence>
<dbReference type="GO" id="GO:0005634">
    <property type="term" value="C:nucleus"/>
    <property type="evidence" value="ECO:0007669"/>
    <property type="project" value="UniProtKB-SubCell"/>
</dbReference>
<evidence type="ECO:0000256" key="3">
    <source>
        <dbReference type="ARBA" id="ARBA00006958"/>
    </source>
</evidence>
<keyword evidence="5" id="KW-0479">Metal-binding</keyword>
<dbReference type="AlphaFoldDB" id="A0A8S4F8J1"/>
<reference evidence="9" key="1">
    <citation type="submission" date="2020-11" db="EMBL/GenBank/DDBJ databases">
        <authorList>
            <person name="Whiteford S."/>
        </authorList>
    </citation>
    <scope>NUCLEOTIDE SEQUENCE</scope>
</reference>
<evidence type="ECO:0000256" key="1">
    <source>
        <dbReference type="ARBA" id="ARBA00001968"/>
    </source>
</evidence>
<dbReference type="Pfam" id="PF13359">
    <property type="entry name" value="DDE_Tnp_4"/>
    <property type="match status" value="1"/>
</dbReference>
<evidence type="ECO:0000256" key="5">
    <source>
        <dbReference type="ARBA" id="ARBA00022723"/>
    </source>
</evidence>
<dbReference type="GO" id="GO:0016787">
    <property type="term" value="F:hydrolase activity"/>
    <property type="evidence" value="ECO:0007669"/>
    <property type="project" value="UniProtKB-KW"/>
</dbReference>
<dbReference type="Proteomes" id="UP000653454">
    <property type="component" value="Unassembled WGS sequence"/>
</dbReference>